<dbReference type="InterPro" id="IPR036249">
    <property type="entry name" value="Thioredoxin-like_sf"/>
</dbReference>
<comment type="caution">
    <text evidence="2">The sequence shown here is derived from an EMBL/GenBank/DDBJ whole genome shotgun (WGS) entry which is preliminary data.</text>
</comment>
<evidence type="ECO:0000256" key="1">
    <source>
        <dbReference type="PROSITE-ProRule" id="PRU01282"/>
    </source>
</evidence>
<sequence>MNIQIFGMKKCFDTKKAERYFKERNIKYQFIDLGIRGLSKGELQKIKLSFMINEIININSQTYKKLNLDKIKSNDIKEELLLKNSQLYKTPIVRNGNKSTIGFEKNIWDMWIKEEK</sequence>
<dbReference type="PROSITE" id="PS51353">
    <property type="entry name" value="ARSC"/>
    <property type="match status" value="1"/>
</dbReference>
<reference evidence="2 3" key="1">
    <citation type="submission" date="2019-10" db="EMBL/GenBank/DDBJ databases">
        <title>The Genome Sequence of Clostridium tarantellae Isolated from Fish Brain.</title>
        <authorList>
            <person name="Bano L."/>
            <person name="Kiel M."/>
            <person name="Sales G."/>
            <person name="Doxey A.C."/>
            <person name="Mansfield M.J."/>
            <person name="Schiavone M."/>
            <person name="Rossetto O."/>
            <person name="Pirazzini M."/>
            <person name="Dobrindt U."/>
            <person name="Montecucco C."/>
        </authorList>
    </citation>
    <scope>NUCLEOTIDE SEQUENCE [LARGE SCALE GENOMIC DNA]</scope>
    <source>
        <strain evidence="2 3">DSM 3997</strain>
    </source>
</reference>
<protein>
    <submittedName>
        <fullName evidence="2">ArsC family transcriptional regulator</fullName>
    </submittedName>
</protein>
<evidence type="ECO:0000313" key="2">
    <source>
        <dbReference type="EMBL" id="MPQ44328.1"/>
    </source>
</evidence>
<gene>
    <name evidence="2" type="ORF">GBZ86_11215</name>
</gene>
<accession>A0A6I1MPD2</accession>
<dbReference type="AlphaFoldDB" id="A0A6I1MPD2"/>
<dbReference type="RefSeq" id="WP_152890702.1">
    <property type="nucleotide sequence ID" value="NZ_WHJC01000195.1"/>
</dbReference>
<dbReference type="CDD" id="cd02977">
    <property type="entry name" value="ArsC_family"/>
    <property type="match status" value="1"/>
</dbReference>
<proteinExistence type="inferred from homology"/>
<dbReference type="PANTHER" id="PTHR30041">
    <property type="entry name" value="ARSENATE REDUCTASE"/>
    <property type="match status" value="1"/>
</dbReference>
<dbReference type="SUPFAM" id="SSF52833">
    <property type="entry name" value="Thioredoxin-like"/>
    <property type="match status" value="1"/>
</dbReference>
<keyword evidence="3" id="KW-1185">Reference proteome</keyword>
<dbReference type="InterPro" id="IPR006660">
    <property type="entry name" value="Arsenate_reductase-like"/>
</dbReference>
<evidence type="ECO:0000313" key="3">
    <source>
        <dbReference type="Proteomes" id="UP000430345"/>
    </source>
</evidence>
<dbReference type="Pfam" id="PF03960">
    <property type="entry name" value="ArsC"/>
    <property type="match status" value="1"/>
</dbReference>
<comment type="similarity">
    <text evidence="1">Belongs to the ArsC family.</text>
</comment>
<dbReference type="PANTHER" id="PTHR30041:SF8">
    <property type="entry name" value="PROTEIN YFFB"/>
    <property type="match status" value="1"/>
</dbReference>
<dbReference type="OrthoDB" id="9803749at2"/>
<name>A0A6I1MPD2_9CLOT</name>
<dbReference type="Gene3D" id="3.40.30.10">
    <property type="entry name" value="Glutaredoxin"/>
    <property type="match status" value="1"/>
</dbReference>
<dbReference type="Proteomes" id="UP000430345">
    <property type="component" value="Unassembled WGS sequence"/>
</dbReference>
<dbReference type="EMBL" id="WHJC01000195">
    <property type="protein sequence ID" value="MPQ44328.1"/>
    <property type="molecule type" value="Genomic_DNA"/>
</dbReference>
<organism evidence="2 3">
    <name type="scientific">Clostridium tarantellae</name>
    <dbReference type="NCBI Taxonomy" id="39493"/>
    <lineage>
        <taxon>Bacteria</taxon>
        <taxon>Bacillati</taxon>
        <taxon>Bacillota</taxon>
        <taxon>Clostridia</taxon>
        <taxon>Eubacteriales</taxon>
        <taxon>Clostridiaceae</taxon>
        <taxon>Clostridium</taxon>
    </lineage>
</organism>